<keyword evidence="2" id="KW-1185">Reference proteome</keyword>
<organism evidence="1 2">
    <name type="scientific">Empedobacter stercoris</name>
    <dbReference type="NCBI Taxonomy" id="1628248"/>
    <lineage>
        <taxon>Bacteria</taxon>
        <taxon>Pseudomonadati</taxon>
        <taxon>Bacteroidota</taxon>
        <taxon>Flavobacteriia</taxon>
        <taxon>Flavobacteriales</taxon>
        <taxon>Weeksellaceae</taxon>
        <taxon>Empedobacter</taxon>
    </lineage>
</organism>
<accession>A0ABX1WN97</accession>
<dbReference type="RefSeq" id="WP_171623387.1">
    <property type="nucleotide sequence ID" value="NZ_JABFOQ010000023.1"/>
</dbReference>
<reference evidence="1 2" key="1">
    <citation type="submission" date="2020-05" db="EMBL/GenBank/DDBJ databases">
        <title>Tigecycline resistant gene in Empedobacter stercoris.</title>
        <authorList>
            <person name="Chen Y."/>
            <person name="Cheng Y."/>
            <person name="Zhou K."/>
        </authorList>
    </citation>
    <scope>NUCLEOTIDE SEQUENCE [LARGE SCALE GENOMIC DNA]</scope>
    <source>
        <strain evidence="1 2">ES202</strain>
    </source>
</reference>
<sequence length="362" mass="40842">MKRLFIIVSFALMIISCKNDNIEIDSSSAQTFSETVDKISKALPVMQQDKFKEALQIIFEYNTSPTMDNEARWGIVRTLLDGKTVDEVFDIAEKVALQNKFTWNRNQVPLVNGIPKPEAVEVIETPTEPTSNVQRFDFSVKQDDTGISISPFFYNAQGEEIQLDQAVTATVEVFNSGNIVYTFRSTIDPNSLDDLYRKNTITIKYASLDASKIKNDRLDILVRIPNSERYLTNRKAVKVPINLIGAVVVDSVSLEDVPIDVSKEAGMVKSLSNRFMTNLSKKNYSGAFALTRNGEWNTYQKFSSDEGIKNLEQATIKDAKVLDADEKVALVEVQANLKDQSSKTYQVTLEKINNKWFVVNFK</sequence>
<dbReference type="EMBL" id="JABFOQ010000023">
    <property type="protein sequence ID" value="NOJ76092.1"/>
    <property type="molecule type" value="Genomic_DNA"/>
</dbReference>
<evidence type="ECO:0000313" key="1">
    <source>
        <dbReference type="EMBL" id="NOJ76092.1"/>
    </source>
</evidence>
<name>A0ABX1WN97_9FLAO</name>
<proteinExistence type="predicted"/>
<comment type="caution">
    <text evidence="1">The sequence shown here is derived from an EMBL/GenBank/DDBJ whole genome shotgun (WGS) entry which is preliminary data.</text>
</comment>
<protein>
    <recommendedName>
        <fullName evidence="3">DUF4878 domain-containing protein</fullName>
    </recommendedName>
</protein>
<gene>
    <name evidence="1" type="ORF">HMH06_09660</name>
</gene>
<dbReference type="Proteomes" id="UP000580344">
    <property type="component" value="Unassembled WGS sequence"/>
</dbReference>
<evidence type="ECO:0008006" key="3">
    <source>
        <dbReference type="Google" id="ProtNLM"/>
    </source>
</evidence>
<dbReference type="PROSITE" id="PS51257">
    <property type="entry name" value="PROKAR_LIPOPROTEIN"/>
    <property type="match status" value="1"/>
</dbReference>
<evidence type="ECO:0000313" key="2">
    <source>
        <dbReference type="Proteomes" id="UP000580344"/>
    </source>
</evidence>